<evidence type="ECO:0000313" key="2">
    <source>
        <dbReference type="Proteomes" id="UP000187429"/>
    </source>
</evidence>
<accession>A0A1R1YK05</accession>
<dbReference type="AlphaFoldDB" id="A0A1R1YK05"/>
<keyword evidence="2" id="KW-1185">Reference proteome</keyword>
<protein>
    <submittedName>
        <fullName evidence="1">Uncharacterized protein</fullName>
    </submittedName>
</protein>
<comment type="caution">
    <text evidence="1">The sequence shown here is derived from an EMBL/GenBank/DDBJ whole genome shotgun (WGS) entry which is preliminary data.</text>
</comment>
<dbReference type="EMBL" id="LSSM01001105">
    <property type="protein sequence ID" value="OMJ27241.1"/>
    <property type="molecule type" value="Genomic_DNA"/>
</dbReference>
<sequence length="102" mass="11355">MYIKQFSIPTLDRTILLSEIGELVFKDETQRSKEVSSLSDGSLSSNGIFDYEKASSSNTGMKDGTSLFVPIDDSYLDELSPYQSSIARNNKIIDEILFSSNN</sequence>
<name>A0A1R1YK05_9FUNG</name>
<organism evidence="1 2">
    <name type="scientific">Smittium culicis</name>
    <dbReference type="NCBI Taxonomy" id="133412"/>
    <lineage>
        <taxon>Eukaryota</taxon>
        <taxon>Fungi</taxon>
        <taxon>Fungi incertae sedis</taxon>
        <taxon>Zoopagomycota</taxon>
        <taxon>Kickxellomycotina</taxon>
        <taxon>Harpellomycetes</taxon>
        <taxon>Harpellales</taxon>
        <taxon>Legeriomycetaceae</taxon>
        <taxon>Smittium</taxon>
    </lineage>
</organism>
<gene>
    <name evidence="1" type="ORF">AYI69_g3337</name>
</gene>
<dbReference type="Proteomes" id="UP000187429">
    <property type="component" value="Unassembled WGS sequence"/>
</dbReference>
<proteinExistence type="predicted"/>
<reference evidence="2" key="1">
    <citation type="submission" date="2017-01" db="EMBL/GenBank/DDBJ databases">
        <authorList>
            <person name="Wang Y."/>
            <person name="White M."/>
            <person name="Kvist S."/>
            <person name="Moncalvo J.-M."/>
        </authorList>
    </citation>
    <scope>NUCLEOTIDE SEQUENCE [LARGE SCALE GENOMIC DNA]</scope>
    <source>
        <strain evidence="2">ID-206-W2</strain>
    </source>
</reference>
<dbReference type="OrthoDB" id="3365224at2759"/>
<evidence type="ECO:0000313" key="1">
    <source>
        <dbReference type="EMBL" id="OMJ27241.1"/>
    </source>
</evidence>